<dbReference type="Pfam" id="PF03372">
    <property type="entry name" value="Exo_endo_phos"/>
    <property type="match status" value="1"/>
</dbReference>
<accession>A0A2U2XHD6</accession>
<name>A0A2U2XHD6_9FLAO</name>
<evidence type="ECO:0000256" key="2">
    <source>
        <dbReference type="SAM" id="SignalP"/>
    </source>
</evidence>
<dbReference type="InterPro" id="IPR025667">
    <property type="entry name" value="SprB_repeat"/>
</dbReference>
<dbReference type="AlphaFoldDB" id="A0A2U2XHD6"/>
<proteinExistence type="predicted"/>
<dbReference type="Pfam" id="PF13573">
    <property type="entry name" value="SprB"/>
    <property type="match status" value="2"/>
</dbReference>
<dbReference type="OrthoDB" id="1122807at2"/>
<dbReference type="InterPro" id="IPR005135">
    <property type="entry name" value="Endo/exonuclease/phosphatase"/>
</dbReference>
<evidence type="ECO:0000259" key="4">
    <source>
        <dbReference type="Pfam" id="PF18962"/>
    </source>
</evidence>
<keyword evidence="6" id="KW-1185">Reference proteome</keyword>
<feature type="domain" description="Secretion system C-terminal sorting" evidence="4">
    <location>
        <begin position="498"/>
        <end position="560"/>
    </location>
</feature>
<dbReference type="GO" id="GO:0003824">
    <property type="term" value="F:catalytic activity"/>
    <property type="evidence" value="ECO:0007669"/>
    <property type="project" value="InterPro"/>
</dbReference>
<feature type="domain" description="Endonuclease/exonuclease/phosphatase" evidence="3">
    <location>
        <begin position="26"/>
        <end position="265"/>
    </location>
</feature>
<organism evidence="5 6">
    <name type="scientific">Brumimicrobium oceani</name>
    <dbReference type="NCBI Taxonomy" id="2100725"/>
    <lineage>
        <taxon>Bacteria</taxon>
        <taxon>Pseudomonadati</taxon>
        <taxon>Bacteroidota</taxon>
        <taxon>Flavobacteriia</taxon>
        <taxon>Flavobacteriales</taxon>
        <taxon>Crocinitomicaceae</taxon>
        <taxon>Brumimicrobium</taxon>
    </lineage>
</organism>
<dbReference type="EMBL" id="QFRJ01000001">
    <property type="protein sequence ID" value="PWH87167.1"/>
    <property type="molecule type" value="Genomic_DNA"/>
</dbReference>
<dbReference type="RefSeq" id="WP_109358246.1">
    <property type="nucleotide sequence ID" value="NZ_QFRJ01000001.1"/>
</dbReference>
<reference evidence="5 6" key="1">
    <citation type="submission" date="2018-05" db="EMBL/GenBank/DDBJ databases">
        <title>Brumimicrobium oceani sp. nov., isolated from coastal sediment.</title>
        <authorList>
            <person name="Kou Y."/>
        </authorList>
    </citation>
    <scope>NUCLEOTIDE SEQUENCE [LARGE SCALE GENOMIC DNA]</scope>
    <source>
        <strain evidence="5 6">C305</strain>
    </source>
</reference>
<feature type="chain" id="PRO_5015774648" evidence="2">
    <location>
        <begin position="18"/>
        <end position="570"/>
    </location>
</feature>
<dbReference type="InterPro" id="IPR026444">
    <property type="entry name" value="Secre_tail"/>
</dbReference>
<dbReference type="Gene3D" id="3.60.10.10">
    <property type="entry name" value="Endonuclease/exonuclease/phosphatase"/>
    <property type="match status" value="1"/>
</dbReference>
<gene>
    <name evidence="5" type="ORF">DIT68_02580</name>
</gene>
<comment type="caution">
    <text evidence="5">The sequence shown here is derived from an EMBL/GenBank/DDBJ whole genome shotgun (WGS) entry which is preliminary data.</text>
</comment>
<dbReference type="SUPFAM" id="SSF56219">
    <property type="entry name" value="DNase I-like"/>
    <property type="match status" value="1"/>
</dbReference>
<protein>
    <submittedName>
        <fullName evidence="5">Uncharacterized protein</fullName>
    </submittedName>
</protein>
<sequence length="570" mass="62687">MKYIFILFIALSSFVSAQDETLSIISYNLLNFPDGRNDCGNNTVVPNRADTLKKITDYLQPDIFVACEVQTQAGVDAVLNDALNANGNTNYIAANFNGNGYLHNAMFYNSNKLTLKSQHVVQSSPREIDHYVLYLNDPSLAVFFDTTFIEVYMMHLKAGNSNSSEAQRDAQTQILMNYMANRPTDRNVFFCGDMNVYSSNDDGYQNMISGSFAMKDPINTPGNWNNSGTYAIHHTQSTRTSANFDCGSKGGMDDRFDQILVSQNVMNNNDNVQYQTGSYRAVGNDGNHYNSSLISGSNSMYPTSVVRALYYMSDHLPVELKVDVTYPTSNGLALVPSQNNVSCNAGNDGTATITPNLGQAPYTFQWDANANNQTTQTASNLSVGTYCVTVTDALGEVDDYCINITEPDPMVYNTFISPDNSGNCEGSIQLLVDGGVGPYTFEWTDIPSNTSSAATDLCKGIYEITITDANGCELVINPEVGGIVGLTSEFNENYKLKLFPNPASEKLTVNTDKVIQAIKVLAITGREMNVNYLKVKDNLYKLNISNLKTGTYLVMMKIEGVWMGNRFVVP</sequence>
<evidence type="ECO:0000313" key="5">
    <source>
        <dbReference type="EMBL" id="PWH87167.1"/>
    </source>
</evidence>
<dbReference type="Gene3D" id="2.60.40.740">
    <property type="match status" value="1"/>
</dbReference>
<evidence type="ECO:0000259" key="3">
    <source>
        <dbReference type="Pfam" id="PF03372"/>
    </source>
</evidence>
<feature type="signal peptide" evidence="2">
    <location>
        <begin position="1"/>
        <end position="17"/>
    </location>
</feature>
<keyword evidence="1 2" id="KW-0732">Signal</keyword>
<dbReference type="Proteomes" id="UP000245370">
    <property type="component" value="Unassembled WGS sequence"/>
</dbReference>
<reference evidence="5 6" key="2">
    <citation type="submission" date="2018-05" db="EMBL/GenBank/DDBJ databases">
        <authorList>
            <person name="Lanie J.A."/>
            <person name="Ng W.-L."/>
            <person name="Kazmierczak K.M."/>
            <person name="Andrzejewski T.M."/>
            <person name="Davidsen T.M."/>
            <person name="Wayne K.J."/>
            <person name="Tettelin H."/>
            <person name="Glass J.I."/>
            <person name="Rusch D."/>
            <person name="Podicherti R."/>
            <person name="Tsui H.-C.T."/>
            <person name="Winkler M.E."/>
        </authorList>
    </citation>
    <scope>NUCLEOTIDE SEQUENCE [LARGE SCALE GENOMIC DNA]</scope>
    <source>
        <strain evidence="5 6">C305</strain>
    </source>
</reference>
<evidence type="ECO:0000313" key="6">
    <source>
        <dbReference type="Proteomes" id="UP000245370"/>
    </source>
</evidence>
<evidence type="ECO:0000256" key="1">
    <source>
        <dbReference type="ARBA" id="ARBA00022729"/>
    </source>
</evidence>
<dbReference type="Pfam" id="PF18962">
    <property type="entry name" value="Por_Secre_tail"/>
    <property type="match status" value="1"/>
</dbReference>
<dbReference type="InterPro" id="IPR036691">
    <property type="entry name" value="Endo/exonu/phosph_ase_sf"/>
</dbReference>